<feature type="repeat" description="TPR" evidence="1">
    <location>
        <begin position="255"/>
        <end position="288"/>
    </location>
</feature>
<dbReference type="PANTHER" id="PTHR10098">
    <property type="entry name" value="RAPSYN-RELATED"/>
    <property type="match status" value="1"/>
</dbReference>
<dbReference type="EMBL" id="JADEXG010000025">
    <property type="protein sequence ID" value="MBE9078016.1"/>
    <property type="molecule type" value="Genomic_DNA"/>
</dbReference>
<keyword evidence="1" id="KW-0802">TPR repeat</keyword>
<dbReference type="RefSeq" id="WP_193907416.1">
    <property type="nucleotide sequence ID" value="NZ_JADEXG010000025.1"/>
</dbReference>
<accession>A0A8J7APR1</accession>
<dbReference type="SUPFAM" id="SSF48452">
    <property type="entry name" value="TPR-like"/>
    <property type="match status" value="2"/>
</dbReference>
<dbReference type="Pfam" id="PF13424">
    <property type="entry name" value="TPR_12"/>
    <property type="match status" value="2"/>
</dbReference>
<feature type="repeat" description="TPR" evidence="1">
    <location>
        <begin position="335"/>
        <end position="368"/>
    </location>
</feature>
<dbReference type="PROSITE" id="PS50005">
    <property type="entry name" value="TPR"/>
    <property type="match status" value="4"/>
</dbReference>
<dbReference type="InterPro" id="IPR019734">
    <property type="entry name" value="TPR_rpt"/>
</dbReference>
<evidence type="ECO:0000313" key="3">
    <source>
        <dbReference type="Proteomes" id="UP000636505"/>
    </source>
</evidence>
<dbReference type="Pfam" id="PF13176">
    <property type="entry name" value="TPR_7"/>
    <property type="match status" value="1"/>
</dbReference>
<comment type="caution">
    <text evidence="2">The sequence shown here is derived from an EMBL/GenBank/DDBJ whole genome shotgun (WGS) entry which is preliminary data.</text>
</comment>
<evidence type="ECO:0000256" key="1">
    <source>
        <dbReference type="PROSITE-ProRule" id="PRU00339"/>
    </source>
</evidence>
<dbReference type="Gene3D" id="1.25.40.10">
    <property type="entry name" value="Tetratricopeptide repeat domain"/>
    <property type="match status" value="1"/>
</dbReference>
<dbReference type="AlphaFoldDB" id="A0A8J7APR1"/>
<sequence>MALTNLDPANLREFRRLMISVKASTQRLNLLLAICDDRSLQDTLVAAYESELIAQEVMPFRAWLNLKQPSLRATLKNLVAQEPVLQTGEPAVVTVLNASELLGVRLTDDKSEQERFFFSLQWTRGALIQFEFPVVLWLSNALSDRLAQQAPDFWSWRGGMFEFATQPQNRSEHRPRSRPMREVETPDRFRHFSIEAQQRQIAQLEQTAPESPLLVTLYNHLGKAHEQKHAYEQAMEFYERALALAKLNHNSTGQARSLSNMGDSLHRCGKSVQALDFYEQALTLYREDKDGWGEELVFGKLGLVYYSLEHYQQAIDLLQQQVEISREMGDRADEAILLGNLGLAYHSLGQYQQAIELLQQSLEISREIGDRSGEAFALGNLGNVYAALGQSHQAGELHQQELKISREIG</sequence>
<dbReference type="InterPro" id="IPR011990">
    <property type="entry name" value="TPR-like_helical_dom_sf"/>
</dbReference>
<evidence type="ECO:0000313" key="2">
    <source>
        <dbReference type="EMBL" id="MBE9078016.1"/>
    </source>
</evidence>
<gene>
    <name evidence="2" type="ORF">IQ241_12050</name>
</gene>
<dbReference type="Proteomes" id="UP000636505">
    <property type="component" value="Unassembled WGS sequence"/>
</dbReference>
<name>A0A8J7APR1_9CYAN</name>
<keyword evidence="3" id="KW-1185">Reference proteome</keyword>
<feature type="repeat" description="TPR" evidence="1">
    <location>
        <begin position="215"/>
        <end position="248"/>
    </location>
</feature>
<dbReference type="PANTHER" id="PTHR10098:SF108">
    <property type="entry name" value="TETRATRICOPEPTIDE REPEAT PROTEIN 28"/>
    <property type="match status" value="1"/>
</dbReference>
<reference evidence="2" key="1">
    <citation type="submission" date="2020-10" db="EMBL/GenBank/DDBJ databases">
        <authorList>
            <person name="Castelo-Branco R."/>
            <person name="Eusebio N."/>
            <person name="Adriana R."/>
            <person name="Vieira A."/>
            <person name="Brugerolle De Fraissinette N."/>
            <person name="Rezende De Castro R."/>
            <person name="Schneider M.P."/>
            <person name="Vasconcelos V."/>
            <person name="Leao P.N."/>
        </authorList>
    </citation>
    <scope>NUCLEOTIDE SEQUENCE</scope>
    <source>
        <strain evidence="2">LEGE 07310</strain>
    </source>
</reference>
<dbReference type="PROSITE" id="PS50293">
    <property type="entry name" value="TPR_REGION"/>
    <property type="match status" value="1"/>
</dbReference>
<proteinExistence type="predicted"/>
<dbReference type="SMART" id="SM00028">
    <property type="entry name" value="TPR"/>
    <property type="match status" value="5"/>
</dbReference>
<feature type="repeat" description="TPR" evidence="1">
    <location>
        <begin position="295"/>
        <end position="328"/>
    </location>
</feature>
<protein>
    <submittedName>
        <fullName evidence="2">Tetratricopeptide repeat protein</fullName>
    </submittedName>
</protein>
<organism evidence="2 3">
    <name type="scientific">Vasconcelosia minhoensis LEGE 07310</name>
    <dbReference type="NCBI Taxonomy" id="915328"/>
    <lineage>
        <taxon>Bacteria</taxon>
        <taxon>Bacillati</taxon>
        <taxon>Cyanobacteriota</taxon>
        <taxon>Cyanophyceae</taxon>
        <taxon>Nodosilineales</taxon>
        <taxon>Cymatolegaceae</taxon>
        <taxon>Vasconcelosia</taxon>
        <taxon>Vasconcelosia minhoensis</taxon>
    </lineage>
</organism>